<dbReference type="Pfam" id="PF00300">
    <property type="entry name" value="His_Phos_1"/>
    <property type="match status" value="1"/>
</dbReference>
<reference evidence="1 3" key="1">
    <citation type="journal article" date="2017" name="PLoS ONE">
        <title>Development of a real-time PCR for detection of Staphylococcus pseudintermedius using a novel automated comparison of whole-genome sequences.</title>
        <authorList>
            <person name="Verstappen K.M."/>
            <person name="Huijbregts L."/>
            <person name="Spaninks M."/>
            <person name="Wagenaar J.A."/>
            <person name="Fluit A.C."/>
            <person name="Duim B."/>
        </authorList>
    </citation>
    <scope>NUCLEOTIDE SEQUENCE [LARGE SCALE GENOMIC DNA]</scope>
    <source>
        <strain evidence="1 3">15S02591-1</strain>
    </source>
</reference>
<dbReference type="RefSeq" id="WP_096598536.1">
    <property type="nucleotide sequence ID" value="NZ_LR134263.1"/>
</dbReference>
<proteinExistence type="predicted"/>
<dbReference type="CDD" id="cd07067">
    <property type="entry name" value="HP_PGM_like"/>
    <property type="match status" value="1"/>
</dbReference>
<keyword evidence="4" id="KW-1185">Reference proteome</keyword>
<dbReference type="Proteomes" id="UP000217473">
    <property type="component" value="Unassembled WGS sequence"/>
</dbReference>
<dbReference type="GO" id="GO:0016791">
    <property type="term" value="F:phosphatase activity"/>
    <property type="evidence" value="ECO:0007669"/>
    <property type="project" value="TreeGrafter"/>
</dbReference>
<evidence type="ECO:0000313" key="1">
    <source>
        <dbReference type="EMBL" id="PCF46863.1"/>
    </source>
</evidence>
<dbReference type="Proteomes" id="UP000266198">
    <property type="component" value="Unassembled WGS sequence"/>
</dbReference>
<dbReference type="Gene3D" id="3.40.50.1240">
    <property type="entry name" value="Phosphoglycerate mutase-like"/>
    <property type="match status" value="1"/>
</dbReference>
<evidence type="ECO:0000313" key="4">
    <source>
        <dbReference type="Proteomes" id="UP000266198"/>
    </source>
</evidence>
<dbReference type="EMBL" id="NIPK01000002">
    <property type="protein sequence ID" value="RIZ56341.1"/>
    <property type="molecule type" value="Genomic_DNA"/>
</dbReference>
<accession>A0AAX0QPZ9</accession>
<dbReference type="AlphaFoldDB" id="A0AAX0QPZ9"/>
<dbReference type="InterPro" id="IPR050275">
    <property type="entry name" value="PGM_Phosphatase"/>
</dbReference>
<dbReference type="EMBL" id="MWUR01000022">
    <property type="protein sequence ID" value="PCF46863.1"/>
    <property type="molecule type" value="Genomic_DNA"/>
</dbReference>
<organism evidence="1 3">
    <name type="scientific">Staphylococcus delphini</name>
    <dbReference type="NCBI Taxonomy" id="53344"/>
    <lineage>
        <taxon>Bacteria</taxon>
        <taxon>Bacillati</taxon>
        <taxon>Bacillota</taxon>
        <taxon>Bacilli</taxon>
        <taxon>Bacillales</taxon>
        <taxon>Staphylococcaceae</taxon>
        <taxon>Staphylococcus</taxon>
        <taxon>Staphylococcus intermedius group</taxon>
    </lineage>
</organism>
<dbReference type="PANTHER" id="PTHR48100:SF1">
    <property type="entry name" value="HISTIDINE PHOSPHATASE FAMILY PROTEIN-RELATED"/>
    <property type="match status" value="1"/>
</dbReference>
<name>A0AAX0QPZ9_9STAP</name>
<dbReference type="SMART" id="SM00855">
    <property type="entry name" value="PGAM"/>
    <property type="match status" value="1"/>
</dbReference>
<gene>
    <name evidence="1" type="ORF">B5C07_12035</name>
    <name evidence="2" type="ORF">CDL68_02065</name>
</gene>
<dbReference type="GO" id="GO:0005737">
    <property type="term" value="C:cytoplasm"/>
    <property type="evidence" value="ECO:0007669"/>
    <property type="project" value="TreeGrafter"/>
</dbReference>
<sequence>MVKTIYFIRHATRDHTVKSDAAPLSKKGQQEAKGLVDWFDGENVNAIYSSPYARTIETVKPLAHTFQLPIQMVEGLRERLIGRWVDDFDTYAIQQWNNFDFYLPGGESLKQVQQRMVSSLDDILSHERAESIVISGHGTSLAVLFHKLTSGRFGYVQFQHMTMPDIYQYDVKTQTLNRIVKS</sequence>
<comment type="caution">
    <text evidence="1">The sequence shown here is derived from an EMBL/GenBank/DDBJ whole genome shotgun (WGS) entry which is preliminary data.</text>
</comment>
<dbReference type="PANTHER" id="PTHR48100">
    <property type="entry name" value="BROAD-SPECIFICITY PHOSPHATASE YOR283W-RELATED"/>
    <property type="match status" value="1"/>
</dbReference>
<evidence type="ECO:0000313" key="3">
    <source>
        <dbReference type="Proteomes" id="UP000217473"/>
    </source>
</evidence>
<dbReference type="SUPFAM" id="SSF53254">
    <property type="entry name" value="Phosphoglycerate mutase-like"/>
    <property type="match status" value="1"/>
</dbReference>
<evidence type="ECO:0000313" key="2">
    <source>
        <dbReference type="EMBL" id="RIZ56341.1"/>
    </source>
</evidence>
<protein>
    <submittedName>
        <fullName evidence="1">Histidine phosphatase family protein</fullName>
    </submittedName>
</protein>
<reference evidence="2 4" key="2">
    <citation type="submission" date="2017-06" db="EMBL/GenBank/DDBJ databases">
        <title>Identification of a new gene, sdsY, involved in staphylococcal internalization in non-professional phagocytic cells (NPPCs).</title>
        <authorList>
            <person name="Maali Y."/>
            <person name="Martins-Simoes P."/>
            <person name="Trouillet-Assant S."/>
            <person name="Laurent F."/>
            <person name="Diot A."/>
            <person name="Verhoeven P."/>
            <person name="Bouvard D."/>
            <person name="Vandenesch F."/>
            <person name="Bes M."/>
        </authorList>
    </citation>
    <scope>NUCLEOTIDE SEQUENCE [LARGE SCALE GENOMIC DNA]</scope>
    <source>
        <strain evidence="2 4">Heidy</strain>
    </source>
</reference>
<dbReference type="InterPro" id="IPR029033">
    <property type="entry name" value="His_PPase_superfam"/>
</dbReference>
<dbReference type="InterPro" id="IPR013078">
    <property type="entry name" value="His_Pase_superF_clade-1"/>
</dbReference>